<accession>A0ABR7MB88</accession>
<evidence type="ECO:0000313" key="3">
    <source>
        <dbReference type="Proteomes" id="UP000765802"/>
    </source>
</evidence>
<keyword evidence="1" id="KW-0472">Membrane</keyword>
<feature type="transmembrane region" description="Helical" evidence="1">
    <location>
        <begin position="77"/>
        <end position="97"/>
    </location>
</feature>
<feature type="transmembrane region" description="Helical" evidence="1">
    <location>
        <begin position="7"/>
        <end position="27"/>
    </location>
</feature>
<proteinExistence type="predicted"/>
<dbReference type="EMBL" id="MBUA01000027">
    <property type="protein sequence ID" value="MBC6492286.1"/>
    <property type="molecule type" value="Genomic_DNA"/>
</dbReference>
<keyword evidence="3" id="KW-1185">Reference proteome</keyword>
<organism evidence="2 3">
    <name type="scientific">Flavihumibacter stibioxidans</name>
    <dbReference type="NCBI Taxonomy" id="1834163"/>
    <lineage>
        <taxon>Bacteria</taxon>
        <taxon>Pseudomonadati</taxon>
        <taxon>Bacteroidota</taxon>
        <taxon>Chitinophagia</taxon>
        <taxon>Chitinophagales</taxon>
        <taxon>Chitinophagaceae</taxon>
        <taxon>Flavihumibacter</taxon>
    </lineage>
</organism>
<keyword evidence="1" id="KW-1133">Transmembrane helix</keyword>
<feature type="transmembrane region" description="Helical" evidence="1">
    <location>
        <begin position="47"/>
        <end position="70"/>
    </location>
</feature>
<gene>
    <name evidence="2" type="ORF">BC349_14590</name>
</gene>
<protein>
    <submittedName>
        <fullName evidence="2">Uncharacterized protein</fullName>
    </submittedName>
</protein>
<name>A0ABR7MB88_9BACT</name>
<reference evidence="2 3" key="1">
    <citation type="submission" date="2016-07" db="EMBL/GenBank/DDBJ databases">
        <title>Genome analysis of Flavihumibacter stibioxidans YS-17.</title>
        <authorList>
            <person name="Shi K."/>
            <person name="Han Y."/>
            <person name="Wang G."/>
        </authorList>
    </citation>
    <scope>NUCLEOTIDE SEQUENCE [LARGE SCALE GENOMIC DNA]</scope>
    <source>
        <strain evidence="2 3">YS-17</strain>
    </source>
</reference>
<comment type="caution">
    <text evidence="2">The sequence shown here is derived from an EMBL/GenBank/DDBJ whole genome shotgun (WGS) entry which is preliminary data.</text>
</comment>
<sequence>MLKPSFVNILLYLLLKYMLVYAIFMLVTNNFKMLQIQNIKNGSDLFYYLWIISLIPVINMILFSAPLFLAFKAKRRIYFLVLVGLVIVAEYFVYVYFTSQKHIDVRGVAIELIGLVVFYLCFFRSINLIFMQRGTKR</sequence>
<feature type="transmembrane region" description="Helical" evidence="1">
    <location>
        <begin position="109"/>
        <end position="130"/>
    </location>
</feature>
<evidence type="ECO:0000313" key="2">
    <source>
        <dbReference type="EMBL" id="MBC6492286.1"/>
    </source>
</evidence>
<keyword evidence="1" id="KW-0812">Transmembrane</keyword>
<evidence type="ECO:0000256" key="1">
    <source>
        <dbReference type="SAM" id="Phobius"/>
    </source>
</evidence>
<dbReference type="Proteomes" id="UP000765802">
    <property type="component" value="Unassembled WGS sequence"/>
</dbReference>